<dbReference type="EMBL" id="CP119962">
    <property type="protein sequence ID" value="WFD39932.1"/>
    <property type="molecule type" value="Genomic_DNA"/>
</dbReference>
<dbReference type="InterPro" id="IPR024792">
    <property type="entry name" value="RhoGDI_dom_sf"/>
</dbReference>
<dbReference type="GeneID" id="85226565"/>
<sequence>MASENPAVQDDLNPTPTAGYQPGEKKSLQEYAALDAEDESLRRWKESLGITAGGSAPNPNEPKLTIHSLALESDKIPSGSIGIQLDQPGDLERVSKNPLQIPEGIEYAVVINFTVGREVLSGLKYLHVVRRAGLPVDRMEEMIGSYPPRGEPYVKRFAPSEAPSGMLARSGTNSVRSRIIDDDGVVYADFSWSFKLVKA</sequence>
<dbReference type="GO" id="GO:0016020">
    <property type="term" value="C:membrane"/>
    <property type="evidence" value="ECO:0007669"/>
    <property type="project" value="TreeGrafter"/>
</dbReference>
<dbReference type="GO" id="GO:0005829">
    <property type="term" value="C:cytosol"/>
    <property type="evidence" value="ECO:0007669"/>
    <property type="project" value="TreeGrafter"/>
</dbReference>
<evidence type="ECO:0000256" key="3">
    <source>
        <dbReference type="ARBA" id="ARBA00022468"/>
    </source>
</evidence>
<dbReference type="Pfam" id="PF02115">
    <property type="entry name" value="Rho_GDI"/>
    <property type="match status" value="1"/>
</dbReference>
<evidence type="ECO:0000313" key="6">
    <source>
        <dbReference type="EMBL" id="WFD39932.1"/>
    </source>
</evidence>
<reference evidence="6" key="1">
    <citation type="submission" date="2023-03" db="EMBL/GenBank/DDBJ databases">
        <title>Mating type loci evolution in Malassezia.</title>
        <authorList>
            <person name="Coelho M.A."/>
        </authorList>
    </citation>
    <scope>NUCLEOTIDE SEQUENCE</scope>
    <source>
        <strain evidence="6">CBS 9431</strain>
    </source>
</reference>
<dbReference type="PRINTS" id="PR00492">
    <property type="entry name" value="RHOGDI"/>
</dbReference>
<dbReference type="Gene3D" id="2.70.50.30">
    <property type="entry name" value="Coagulation Factor XIII, subunit A, domain 1"/>
    <property type="match status" value="1"/>
</dbReference>
<dbReference type="PANTHER" id="PTHR10980:SF3">
    <property type="entry name" value="LD16419P"/>
    <property type="match status" value="1"/>
</dbReference>
<dbReference type="RefSeq" id="XP_060122829.1">
    <property type="nucleotide sequence ID" value="XM_060266846.1"/>
</dbReference>
<dbReference type="GO" id="GO:0005096">
    <property type="term" value="F:GTPase activator activity"/>
    <property type="evidence" value="ECO:0007669"/>
    <property type="project" value="UniProtKB-KW"/>
</dbReference>
<dbReference type="Proteomes" id="UP001217754">
    <property type="component" value="Chromosome 5"/>
</dbReference>
<accession>A0AAF0F3I2</accession>
<feature type="region of interest" description="Disordered" evidence="5">
    <location>
        <begin position="1"/>
        <end position="28"/>
    </location>
</feature>
<dbReference type="GO" id="GO:0005094">
    <property type="term" value="F:Rho GDP-dissociation inhibitor activity"/>
    <property type="evidence" value="ECO:0007669"/>
    <property type="project" value="InterPro"/>
</dbReference>
<keyword evidence="7" id="KW-1185">Reference proteome</keyword>
<dbReference type="PANTHER" id="PTHR10980">
    <property type="entry name" value="RHO GDP-DISSOCIATION INHIBITOR"/>
    <property type="match status" value="1"/>
</dbReference>
<name>A0AAF0F3I2_9BASI</name>
<dbReference type="FunFam" id="2.70.50.30:FF:000004">
    <property type="entry name" value="Rho GDP-dissociation inhibitor 1"/>
    <property type="match status" value="1"/>
</dbReference>
<comment type="subcellular location">
    <subcellularLocation>
        <location evidence="1">Cytoplasm</location>
    </subcellularLocation>
</comment>
<organism evidence="6 7">
    <name type="scientific">Malassezia japonica</name>
    <dbReference type="NCBI Taxonomy" id="223818"/>
    <lineage>
        <taxon>Eukaryota</taxon>
        <taxon>Fungi</taxon>
        <taxon>Dikarya</taxon>
        <taxon>Basidiomycota</taxon>
        <taxon>Ustilaginomycotina</taxon>
        <taxon>Malasseziomycetes</taxon>
        <taxon>Malasseziales</taxon>
        <taxon>Malasseziaceae</taxon>
        <taxon>Malassezia</taxon>
    </lineage>
</organism>
<dbReference type="AlphaFoldDB" id="A0AAF0F3I2"/>
<gene>
    <name evidence="6" type="primary">RDI1</name>
    <name evidence="6" type="ORF">MJAP1_002914</name>
</gene>
<evidence type="ECO:0000256" key="4">
    <source>
        <dbReference type="ARBA" id="ARBA00022490"/>
    </source>
</evidence>
<dbReference type="InterPro" id="IPR000406">
    <property type="entry name" value="Rho_GDI"/>
</dbReference>
<evidence type="ECO:0000313" key="7">
    <source>
        <dbReference type="Proteomes" id="UP001217754"/>
    </source>
</evidence>
<comment type="similarity">
    <text evidence="2">Belongs to the Rho GDI family.</text>
</comment>
<dbReference type="SUPFAM" id="SSF81296">
    <property type="entry name" value="E set domains"/>
    <property type="match status" value="1"/>
</dbReference>
<dbReference type="GO" id="GO:0007266">
    <property type="term" value="P:Rho protein signal transduction"/>
    <property type="evidence" value="ECO:0007669"/>
    <property type="project" value="InterPro"/>
</dbReference>
<evidence type="ECO:0000256" key="2">
    <source>
        <dbReference type="ARBA" id="ARBA00009758"/>
    </source>
</evidence>
<keyword evidence="4" id="KW-0963">Cytoplasm</keyword>
<evidence type="ECO:0000256" key="1">
    <source>
        <dbReference type="ARBA" id="ARBA00004496"/>
    </source>
</evidence>
<protein>
    <submittedName>
        <fullName evidence="6">Rho GDP dissociation inhibitor</fullName>
    </submittedName>
</protein>
<proteinExistence type="inferred from homology"/>
<dbReference type="InterPro" id="IPR014756">
    <property type="entry name" value="Ig_E-set"/>
</dbReference>
<evidence type="ECO:0000256" key="5">
    <source>
        <dbReference type="SAM" id="MobiDB-lite"/>
    </source>
</evidence>
<keyword evidence="3" id="KW-0343">GTPase activation</keyword>